<feature type="region of interest" description="Disordered" evidence="1">
    <location>
        <begin position="30"/>
        <end position="52"/>
    </location>
</feature>
<dbReference type="AlphaFoldDB" id="A0A9W2ZDP5"/>
<dbReference type="RefSeq" id="XP_055873086.1">
    <property type="nucleotide sequence ID" value="XM_056017111.1"/>
</dbReference>
<accession>A0A9W2ZDP5</accession>
<reference evidence="3" key="1">
    <citation type="submission" date="2025-08" db="UniProtKB">
        <authorList>
            <consortium name="RefSeq"/>
        </authorList>
    </citation>
    <scope>IDENTIFICATION</scope>
</reference>
<evidence type="ECO:0000313" key="2">
    <source>
        <dbReference type="Proteomes" id="UP001165740"/>
    </source>
</evidence>
<dbReference type="SUPFAM" id="SSF50494">
    <property type="entry name" value="Trypsin-like serine proteases"/>
    <property type="match status" value="1"/>
</dbReference>
<dbReference type="OrthoDB" id="6125267at2759"/>
<keyword evidence="2" id="KW-1185">Reference proteome</keyword>
<evidence type="ECO:0000313" key="3">
    <source>
        <dbReference type="RefSeq" id="XP_055873086.1"/>
    </source>
</evidence>
<proteinExistence type="predicted"/>
<dbReference type="InterPro" id="IPR009003">
    <property type="entry name" value="Peptidase_S1_PA"/>
</dbReference>
<gene>
    <name evidence="3" type="primary">LOC106058374</name>
</gene>
<name>A0A9W2ZDP5_BIOGL</name>
<evidence type="ECO:0000256" key="1">
    <source>
        <dbReference type="SAM" id="MobiDB-lite"/>
    </source>
</evidence>
<dbReference type="GeneID" id="106058374"/>
<organism evidence="2 3">
    <name type="scientific">Biomphalaria glabrata</name>
    <name type="common">Bloodfluke planorb</name>
    <name type="synonym">Freshwater snail</name>
    <dbReference type="NCBI Taxonomy" id="6526"/>
    <lineage>
        <taxon>Eukaryota</taxon>
        <taxon>Metazoa</taxon>
        <taxon>Spiralia</taxon>
        <taxon>Lophotrochozoa</taxon>
        <taxon>Mollusca</taxon>
        <taxon>Gastropoda</taxon>
        <taxon>Heterobranchia</taxon>
        <taxon>Euthyneura</taxon>
        <taxon>Panpulmonata</taxon>
        <taxon>Hygrophila</taxon>
        <taxon>Lymnaeoidea</taxon>
        <taxon>Planorbidae</taxon>
        <taxon>Biomphalaria</taxon>
    </lineage>
</organism>
<dbReference type="Proteomes" id="UP001165740">
    <property type="component" value="Chromosome 18"/>
</dbReference>
<protein>
    <submittedName>
        <fullName evidence="3">Uncharacterized protein LOC106058374 isoform X1</fullName>
    </submittedName>
</protein>
<sequence length="388" mass="44300">MDKVINEILWISQDQSDDTKEKDKVKTITDTNKDSAKEKFDNKKTGESSTKRFEDGGAAVTIRKYFEGEKHCTKVGNHSSFIPYNAFRVDHFPEPYRDTLLVDLVKVLGSLVVMLKISSVSKRRPKYFPETFLEYPKSCSSGTGRIIFSKPIWGTETQHCPCRQCAQSSRPCMKWGEIKVVTAAHVVFDVTEAECTTCVLDYDSNDCHETVKLSFLNNEIIDVRNDRSTIVFVTHDIQMAYRLMNKIYEYKGLHDQAYAKYQNSLSTFNIDQQNDQPERHNACESNDKKTEKLQTEDLAILISHPHGWSKQVSIGTSKKIVCKKDIDKGRVYTYYEYVLTSCGGSSGAPVYILGKEEVWTNHPHKGSNVHNEGVSGIEYEPMRKKIKK</sequence>